<dbReference type="Gene3D" id="3.30.200.20">
    <property type="entry name" value="Phosphorylase Kinase, domain 1"/>
    <property type="match status" value="1"/>
</dbReference>
<proteinExistence type="inferred from homology"/>
<dbReference type="PROSITE" id="PS50011">
    <property type="entry name" value="PROTEIN_KINASE_DOM"/>
    <property type="match status" value="2"/>
</dbReference>
<evidence type="ECO:0000256" key="11">
    <source>
        <dbReference type="SAM" id="MobiDB-lite"/>
    </source>
</evidence>
<dbReference type="Gene3D" id="1.10.510.10">
    <property type="entry name" value="Transferase(Phosphotransferase) domain 1"/>
    <property type="match status" value="2"/>
</dbReference>
<dbReference type="PANTHER" id="PTHR11042:SF136">
    <property type="entry name" value="EIF-2-ALPHA KINASE GCN2"/>
    <property type="match status" value="1"/>
</dbReference>
<feature type="region of interest" description="Disordered" evidence="11">
    <location>
        <begin position="1900"/>
        <end position="1928"/>
    </location>
</feature>
<feature type="compositionally biased region" description="Low complexity" evidence="11">
    <location>
        <begin position="229"/>
        <end position="245"/>
    </location>
</feature>
<feature type="region of interest" description="Disordered" evidence="11">
    <location>
        <begin position="685"/>
        <end position="712"/>
    </location>
</feature>
<comment type="similarity">
    <text evidence="7">Belongs to the protein kinase superfamily. Ser/Thr protein kinase family. GCN2 subfamily.</text>
</comment>
<feature type="region of interest" description="Disordered" evidence="11">
    <location>
        <begin position="228"/>
        <end position="264"/>
    </location>
</feature>
<dbReference type="STRING" id="6211.A0A068Y6S6"/>
<gene>
    <name evidence="15" type="ORF">EmuJ_000527600</name>
</gene>
<feature type="domain" description="RWD" evidence="14">
    <location>
        <begin position="14"/>
        <end position="142"/>
    </location>
</feature>
<dbReference type="Gene3D" id="3.30.930.10">
    <property type="entry name" value="Bira Bifunctional Protein, Domain 2"/>
    <property type="match status" value="1"/>
</dbReference>
<feature type="domain" description="Protein kinase" evidence="13">
    <location>
        <begin position="601"/>
        <end position="1061"/>
    </location>
</feature>
<feature type="transmembrane region" description="Helical" evidence="12">
    <location>
        <begin position="1976"/>
        <end position="2000"/>
    </location>
</feature>
<dbReference type="InterPro" id="IPR000719">
    <property type="entry name" value="Prot_kinase_dom"/>
</dbReference>
<dbReference type="InterPro" id="IPR016135">
    <property type="entry name" value="UBQ-conjugating_enzyme/RWD"/>
</dbReference>
<evidence type="ECO:0000313" key="15">
    <source>
        <dbReference type="EMBL" id="CDS37984.1"/>
    </source>
</evidence>
<feature type="binding site" evidence="10">
    <location>
        <position position="630"/>
    </location>
    <ligand>
        <name>ATP</name>
        <dbReference type="ChEBI" id="CHEBI:30616"/>
    </ligand>
</feature>
<dbReference type="eggNOG" id="KOG1035">
    <property type="taxonomic scope" value="Eukaryota"/>
</dbReference>
<keyword evidence="12" id="KW-0472">Membrane</keyword>
<evidence type="ECO:0000259" key="13">
    <source>
        <dbReference type="PROSITE" id="PS50011"/>
    </source>
</evidence>
<dbReference type="PROSITE" id="PS00108">
    <property type="entry name" value="PROTEIN_KINASE_ST"/>
    <property type="match status" value="1"/>
</dbReference>
<dbReference type="PANTHER" id="PTHR11042">
    <property type="entry name" value="EUKARYOTIC TRANSLATION INITIATION FACTOR 2-ALPHA KINASE EIF2-ALPHA KINASE -RELATED"/>
    <property type="match status" value="1"/>
</dbReference>
<keyword evidence="15" id="KW-0648">Protein biosynthesis</keyword>
<keyword evidence="16" id="KW-1185">Reference proteome</keyword>
<dbReference type="InterPro" id="IPR017441">
    <property type="entry name" value="Protein_kinase_ATP_BS"/>
</dbReference>
<dbReference type="SMART" id="SM00220">
    <property type="entry name" value="S_TKc"/>
    <property type="match status" value="1"/>
</dbReference>
<evidence type="ECO:0000256" key="7">
    <source>
        <dbReference type="ARBA" id="ARBA00037982"/>
    </source>
</evidence>
<feature type="compositionally biased region" description="Basic and acidic residues" evidence="11">
    <location>
        <begin position="1916"/>
        <end position="1925"/>
    </location>
</feature>
<feature type="compositionally biased region" description="Acidic residues" evidence="11">
    <location>
        <begin position="1584"/>
        <end position="1594"/>
    </location>
</feature>
<evidence type="ECO:0000259" key="14">
    <source>
        <dbReference type="PROSITE" id="PS50908"/>
    </source>
</evidence>
<feature type="region of interest" description="Disordered" evidence="11">
    <location>
        <begin position="761"/>
        <end position="803"/>
    </location>
</feature>
<keyword evidence="6 10" id="KW-0067">ATP-binding</keyword>
<accession>A0A068Y6S6</accession>
<dbReference type="OMA" id="FEDIAWD"/>
<sequence length="2136" mass="237594">MSDSDRENLLLQKAELVLIQASYPDLLLSAEGLTDLKPVENKDDIPDSVFPLRLAFHLNAPVNEELDEINVPLPSPQLDLLITCSTNYPKVGPTVAIKNAQDISVRRQNRLLECLKAMTAENLTTHSVFSLISFVRDSLADIRERVPKKRLAELEAAIAQEEKEMRLESKRIRSALVHRKALLQMSPSLDTAEISAASESETCHSTSDAAHLHACPLTYHTGVQRLTFPHPRITSSPSRSPVPVSEELSISLSRRKTRPTEPPPLRILRGQCVDGPHQPSLPMAPGPRFAYRAKFLAFNEITGYELQLREWVFRALPSMSQLYSLRFLLISRFKHLMRISLPPFLLPLRGFTFDVEQDVSELWCVVRLVSDRPHGLPISALIRPPWPAGAPCAGKTISKTTAEDMGRIRVIATSVLEALRWLHSHTMNHRDLEPEKIFMDENGNVQIAEYEFDGRLDACLGGLRKGDKSYTITVPSPPSRIRKVHRKDVYNLGLILVYLATKTPPERVDAHGDPIFTPALNAVLSYAPAFKDFLQRCLCNTASSSASELLNHSFIKEPINYAPSSNAPSEPHTGRSLVNSSDSNILSDTPKGGRSRLYSDFEDFSIIGQGAFGCVMRARNIIENHEYAIKCVRIPRSQADLVLREVRTLAGLQHDNIVRYYTSWKDVFAEALPHNKMQWARNAIKPSGEGSMSTVNESVSESSIQEEEEREKEGAVLFDINNLDLSLVEQDLRKQTARAVRKSRFPGSPDQEPLWGFSYFSSSSSDNSPTDTITAPDSLFEHSGRDDSDTGEDEDDDEEEATRENAGISYIIIQMELCACKNLRTVLDEEVNLNQDRAWSYFREMTDALAYIHSKGVIHRDLKPANILLDAEDHVKIGDFGLAVRMSKLADSARKEYSAFMHGVRSGAQLRYHVTSGSSVETSRGGSSMAKVTCNVTASNPLSSNTPALTAARSNCMTENVGTIFYMSPEIASKRKTRLVYNEKVDIYSLGIILFEMFYRRTNTLMERVNVLNDIRKPKIIFPEDWDAQTKPKQTALIRALLHHDPARRPTASDILASPLIPPLESTESAFRKQVLDIFRDPGNKLYHFIANNLLTMSCSRTADFLYDRSKALTTNSPSQQLPYFFDASGSRDLDLLRDFSRYQLFERYIVHHLEAIFAAHCALPIQPPTLIPVNKRSVACWLHCPGTTTLPTTSVSCLQAPPDVGSGGAEGGGGGSGAEAEHLADARTTIGGPVLLDAQGVPVSLPDALHVGLARFLANIGINPPPLRELRTYQIGRTYRPWPHANPFRAVDHPLEMKQASFDMAAANYQPHLLVEIFHILNEVISLISLEGLTYVLYLNHTDLLEYIFKVLSVPSDLRVALWRHLAEACEAPEAVLQQQQSSGLPFRRHIVFPEYLLSTLHQQHEQQHQQPQSRPHHRGFLQRHLTRLMRFETTRVEELAEVLLEVPSHRHCMSRVTKEAHIHQHCQRLAKLINCVHRWEAIPSFHIVLTPGLVLPCHLYQGLVYQLVCYSCKADDFESLVDEEKPTMNPVLGTSRMSSRARLLVLASGGEYQHLVQRFRPPQEFLRIQEKVLKSRQIDGDKDTEEEEDEEEENHKALPTATPWKSIAQSRINPSISASLAAVTTSDVPSGVFGVAVSVNRLARLLLYVVDKQSANPPSLTMPLLLTTSLCHVVVTWERRTRDTRIFALERLCSRGSRSSAAEAEGGFGEATTAIAVTLIKRASTTSFFFPSVLPPGAELTNHNLPAYCLVDETGCALAQRKAFHLACQLWSAGGISTRLVLERTSDPLEMASELGATFAVRVCLLTGNKVGALTYKTWHLYGDRPGGEASQFSDPSAVVAQVRHALSGAGSRGPHSSTTSSSTFFASNTAPIATGMGDNMALTTPFTTTAPTAVSTSASISTPLASSVPDDGDERRGSWSRELRRHGRRSRRRTWGVVTMNDCGCDMCIYAPYLQSKFTDLSLQTTVMSGDTLPAWVESLIAICHVFISILIVLVWLHTTICEVVVLASRPLGVQCSCRYLSGRWQRSSLIPTRRIRTIHLLDRVTNVSVSPHLFLELRCSSCPLRATFPTTDETANAMLHLQPFFSFPVSGSGDEEGEAASPPLCCLPLQSLVTVYRLMHAVLFCETVPCVF</sequence>
<dbReference type="Proteomes" id="UP000017246">
    <property type="component" value="Unassembled WGS sequence"/>
</dbReference>
<dbReference type="SUPFAM" id="SSF55681">
    <property type="entry name" value="Class II aaRS and biotin synthetases"/>
    <property type="match status" value="1"/>
</dbReference>
<evidence type="ECO:0000256" key="2">
    <source>
        <dbReference type="ARBA" id="ARBA00022527"/>
    </source>
</evidence>
<keyword evidence="2" id="KW-0723">Serine/threonine-protein kinase</keyword>
<dbReference type="InterPro" id="IPR011009">
    <property type="entry name" value="Kinase-like_dom_sf"/>
</dbReference>
<dbReference type="InterPro" id="IPR008271">
    <property type="entry name" value="Ser/Thr_kinase_AS"/>
</dbReference>
<comment type="catalytic activity">
    <reaction evidence="8">
        <text>L-threonyl-[protein] + ATP = O-phospho-L-threonyl-[protein] + ADP + H(+)</text>
        <dbReference type="Rhea" id="RHEA:46608"/>
        <dbReference type="Rhea" id="RHEA-COMP:11060"/>
        <dbReference type="Rhea" id="RHEA-COMP:11605"/>
        <dbReference type="ChEBI" id="CHEBI:15378"/>
        <dbReference type="ChEBI" id="CHEBI:30013"/>
        <dbReference type="ChEBI" id="CHEBI:30616"/>
        <dbReference type="ChEBI" id="CHEBI:61977"/>
        <dbReference type="ChEBI" id="CHEBI:456216"/>
        <dbReference type="EC" id="2.7.11.1"/>
    </reaction>
</comment>
<feature type="region of interest" description="Disordered" evidence="11">
    <location>
        <begin position="1579"/>
        <end position="1601"/>
    </location>
</feature>
<reference evidence="15" key="2">
    <citation type="submission" date="2015-11" db="EMBL/GenBank/DDBJ databases">
        <authorList>
            <person name="Zhang Y."/>
            <person name="Guo Z."/>
        </authorList>
    </citation>
    <scope>NUCLEOTIDE SEQUENCE</scope>
</reference>
<evidence type="ECO:0000256" key="3">
    <source>
        <dbReference type="ARBA" id="ARBA00022679"/>
    </source>
</evidence>
<dbReference type="OrthoDB" id="6778822at2759"/>
<reference evidence="15" key="1">
    <citation type="journal article" date="2013" name="Nature">
        <title>The genomes of four tapeworm species reveal adaptations to parasitism.</title>
        <authorList>
            <person name="Tsai I.J."/>
            <person name="Zarowiecki M."/>
            <person name="Holroyd N."/>
            <person name="Garciarrubio A."/>
            <person name="Sanchez-Flores A."/>
            <person name="Brooks K.L."/>
            <person name="Tracey A."/>
            <person name="Bobes R.J."/>
            <person name="Fragoso G."/>
            <person name="Sciutto E."/>
            <person name="Aslett M."/>
            <person name="Beasley H."/>
            <person name="Bennett H.M."/>
            <person name="Cai J."/>
            <person name="Camicia F."/>
            <person name="Clark R."/>
            <person name="Cucher M."/>
            <person name="De Silva N."/>
            <person name="Day T.A."/>
            <person name="Deplazes P."/>
            <person name="Estrada K."/>
            <person name="Fernandez C."/>
            <person name="Holland P.W."/>
            <person name="Hou J."/>
            <person name="Hu S."/>
            <person name="Huckvale T."/>
            <person name="Hung S.S."/>
            <person name="Kamenetzky L."/>
            <person name="Keane J.A."/>
            <person name="Kiss F."/>
            <person name="Koziol U."/>
            <person name="Lambert O."/>
            <person name="Liu K."/>
            <person name="Luo X."/>
            <person name="Luo Y."/>
            <person name="Macchiaroli N."/>
            <person name="Nichol S."/>
            <person name="Paps J."/>
            <person name="Parkinson J."/>
            <person name="Pouchkina-Stantcheva N."/>
            <person name="Riddiford N."/>
            <person name="Rosenzvit M."/>
            <person name="Salinas G."/>
            <person name="Wasmuth J.D."/>
            <person name="Zamanian M."/>
            <person name="Zheng Y."/>
            <person name="Cai X."/>
            <person name="Soberon X."/>
            <person name="Olson P.D."/>
            <person name="Laclette J.P."/>
            <person name="Brehm K."/>
            <person name="Berriman M."/>
            <person name="Garciarrubio A."/>
            <person name="Bobes R.J."/>
            <person name="Fragoso G."/>
            <person name="Sanchez-Flores A."/>
            <person name="Estrada K."/>
            <person name="Cevallos M.A."/>
            <person name="Morett E."/>
            <person name="Gonzalez V."/>
            <person name="Portillo T."/>
            <person name="Ochoa-Leyva A."/>
            <person name="Jose M.V."/>
            <person name="Sciutto E."/>
            <person name="Landa A."/>
            <person name="Jimenez L."/>
            <person name="Valdes V."/>
            <person name="Carrero J.C."/>
            <person name="Larralde C."/>
            <person name="Morales-Montor J."/>
            <person name="Limon-Lason J."/>
            <person name="Soberon X."/>
            <person name="Laclette J.P."/>
        </authorList>
    </citation>
    <scope>NUCLEOTIDE SEQUENCE [LARGE SCALE GENOMIC DNA]</scope>
</reference>
<feature type="compositionally biased region" description="Acidic residues" evidence="11">
    <location>
        <begin position="789"/>
        <end position="801"/>
    </location>
</feature>
<feature type="region of interest" description="Disordered" evidence="11">
    <location>
        <begin position="562"/>
        <end position="591"/>
    </location>
</feature>
<dbReference type="InterPro" id="IPR045864">
    <property type="entry name" value="aa-tRNA-synth_II/BPL/LPL"/>
</dbReference>
<dbReference type="GO" id="GO:0005634">
    <property type="term" value="C:nucleus"/>
    <property type="evidence" value="ECO:0007669"/>
    <property type="project" value="TreeGrafter"/>
</dbReference>
<dbReference type="Gene3D" id="3.10.110.10">
    <property type="entry name" value="Ubiquitin Conjugating Enzyme"/>
    <property type="match status" value="1"/>
</dbReference>
<keyword evidence="12" id="KW-0812">Transmembrane</keyword>
<evidence type="ECO:0000256" key="1">
    <source>
        <dbReference type="ARBA" id="ARBA00012513"/>
    </source>
</evidence>
<dbReference type="InterPro" id="IPR006575">
    <property type="entry name" value="RWD_dom"/>
</dbReference>
<dbReference type="EMBL" id="LN902847">
    <property type="protein sequence ID" value="CDS37984.1"/>
    <property type="molecule type" value="Genomic_DNA"/>
</dbReference>
<dbReference type="SUPFAM" id="SSF56112">
    <property type="entry name" value="Protein kinase-like (PK-like)"/>
    <property type="match status" value="2"/>
</dbReference>
<protein>
    <recommendedName>
        <fullName evidence="1">non-specific serine/threonine protein kinase</fullName>
        <ecNumber evidence="1">2.7.11.1</ecNumber>
    </recommendedName>
</protein>
<dbReference type="GO" id="GO:0003743">
    <property type="term" value="F:translation initiation factor activity"/>
    <property type="evidence" value="ECO:0007669"/>
    <property type="project" value="UniProtKB-KW"/>
</dbReference>
<evidence type="ECO:0000256" key="4">
    <source>
        <dbReference type="ARBA" id="ARBA00022741"/>
    </source>
</evidence>
<evidence type="ECO:0000256" key="6">
    <source>
        <dbReference type="ARBA" id="ARBA00022840"/>
    </source>
</evidence>
<keyword evidence="12" id="KW-1133">Transmembrane helix</keyword>
<feature type="compositionally biased region" description="Basic and acidic residues" evidence="11">
    <location>
        <begin position="779"/>
        <end position="788"/>
    </location>
</feature>
<evidence type="ECO:0000256" key="12">
    <source>
        <dbReference type="SAM" id="Phobius"/>
    </source>
</evidence>
<dbReference type="SUPFAM" id="SSF54495">
    <property type="entry name" value="UBC-like"/>
    <property type="match status" value="1"/>
</dbReference>
<keyword evidence="3" id="KW-0808">Transferase</keyword>
<dbReference type="GO" id="GO:0004694">
    <property type="term" value="F:eukaryotic translation initiation factor 2alpha kinase activity"/>
    <property type="evidence" value="ECO:0007669"/>
    <property type="project" value="TreeGrafter"/>
</dbReference>
<evidence type="ECO:0000256" key="10">
    <source>
        <dbReference type="PROSITE-ProRule" id="PRU10141"/>
    </source>
</evidence>
<dbReference type="GO" id="GO:0005524">
    <property type="term" value="F:ATP binding"/>
    <property type="evidence" value="ECO:0007669"/>
    <property type="project" value="UniProtKB-UniRule"/>
</dbReference>
<dbReference type="EC" id="2.7.11.1" evidence="1"/>
<evidence type="ECO:0000256" key="8">
    <source>
        <dbReference type="ARBA" id="ARBA00047899"/>
    </source>
</evidence>
<name>A0A068Y6S6_ECHMU</name>
<feature type="compositionally biased region" description="Polar residues" evidence="11">
    <location>
        <begin position="576"/>
        <end position="587"/>
    </location>
</feature>
<evidence type="ECO:0000256" key="5">
    <source>
        <dbReference type="ARBA" id="ARBA00022777"/>
    </source>
</evidence>
<keyword evidence="4 10" id="KW-0547">Nucleotide-binding</keyword>
<keyword evidence="15" id="KW-0396">Initiation factor</keyword>
<dbReference type="PROSITE" id="PS50908">
    <property type="entry name" value="RWD"/>
    <property type="match status" value="1"/>
</dbReference>
<dbReference type="GO" id="GO:0005829">
    <property type="term" value="C:cytosol"/>
    <property type="evidence" value="ECO:0007669"/>
    <property type="project" value="TreeGrafter"/>
</dbReference>
<comment type="catalytic activity">
    <reaction evidence="9">
        <text>L-seryl-[protein] + ATP = O-phospho-L-seryl-[protein] + ADP + H(+)</text>
        <dbReference type="Rhea" id="RHEA:17989"/>
        <dbReference type="Rhea" id="RHEA-COMP:9863"/>
        <dbReference type="Rhea" id="RHEA-COMP:11604"/>
        <dbReference type="ChEBI" id="CHEBI:15378"/>
        <dbReference type="ChEBI" id="CHEBI:29999"/>
        <dbReference type="ChEBI" id="CHEBI:30616"/>
        <dbReference type="ChEBI" id="CHEBI:83421"/>
        <dbReference type="ChEBI" id="CHEBI:456216"/>
        <dbReference type="EC" id="2.7.11.1"/>
    </reaction>
</comment>
<evidence type="ECO:0000313" key="16">
    <source>
        <dbReference type="Proteomes" id="UP000017246"/>
    </source>
</evidence>
<dbReference type="Pfam" id="PF05773">
    <property type="entry name" value="RWD"/>
    <property type="match status" value="1"/>
</dbReference>
<dbReference type="PROSITE" id="PS00107">
    <property type="entry name" value="PROTEIN_KINASE_ATP"/>
    <property type="match status" value="1"/>
</dbReference>
<evidence type="ECO:0000256" key="9">
    <source>
        <dbReference type="ARBA" id="ARBA00048679"/>
    </source>
</evidence>
<dbReference type="Pfam" id="PF00069">
    <property type="entry name" value="Pkinase"/>
    <property type="match status" value="4"/>
</dbReference>
<feature type="domain" description="Protein kinase" evidence="13">
    <location>
        <begin position="228"/>
        <end position="555"/>
    </location>
</feature>
<keyword evidence="5" id="KW-0418">Kinase</keyword>
<dbReference type="InterPro" id="IPR050339">
    <property type="entry name" value="CC_SR_Kinase"/>
</dbReference>
<organism evidence="15 16">
    <name type="scientific">Echinococcus multilocularis</name>
    <name type="common">Fox tapeworm</name>
    <dbReference type="NCBI Taxonomy" id="6211"/>
    <lineage>
        <taxon>Eukaryota</taxon>
        <taxon>Metazoa</taxon>
        <taxon>Spiralia</taxon>
        <taxon>Lophotrochozoa</taxon>
        <taxon>Platyhelminthes</taxon>
        <taxon>Cestoda</taxon>
        <taxon>Eucestoda</taxon>
        <taxon>Cyclophyllidea</taxon>
        <taxon>Taeniidae</taxon>
        <taxon>Echinococcus</taxon>
    </lineage>
</organism>